<keyword evidence="2" id="KW-1185">Reference proteome</keyword>
<accession>A0A9D4J8R7</accession>
<dbReference type="AlphaFoldDB" id="A0A9D4J8R7"/>
<gene>
    <name evidence="1" type="ORF">DPMN_152843</name>
</gene>
<name>A0A9D4J8R7_DREPO</name>
<dbReference type="GO" id="GO:0004252">
    <property type="term" value="F:serine-type endopeptidase activity"/>
    <property type="evidence" value="ECO:0007669"/>
    <property type="project" value="InterPro"/>
</dbReference>
<evidence type="ECO:0000313" key="1">
    <source>
        <dbReference type="EMBL" id="KAH3799237.1"/>
    </source>
</evidence>
<sequence length="54" mass="5741">MTPSDEAAALTYKLSDIDIYSNSWGPTDSGITVDELPSVVNAAFVEGVEHVNTI</sequence>
<comment type="caution">
    <text evidence="1">The sequence shown here is derived from an EMBL/GenBank/DDBJ whole genome shotgun (WGS) entry which is preliminary data.</text>
</comment>
<proteinExistence type="predicted"/>
<reference evidence="1" key="1">
    <citation type="journal article" date="2019" name="bioRxiv">
        <title>The Genome of the Zebra Mussel, Dreissena polymorpha: A Resource for Invasive Species Research.</title>
        <authorList>
            <person name="McCartney M.A."/>
            <person name="Auch B."/>
            <person name="Kono T."/>
            <person name="Mallez S."/>
            <person name="Zhang Y."/>
            <person name="Obille A."/>
            <person name="Becker A."/>
            <person name="Abrahante J.E."/>
            <person name="Garbe J."/>
            <person name="Badalamenti J.P."/>
            <person name="Herman A."/>
            <person name="Mangelson H."/>
            <person name="Liachko I."/>
            <person name="Sullivan S."/>
            <person name="Sone E.D."/>
            <person name="Koren S."/>
            <person name="Silverstein K.A.T."/>
            <person name="Beckman K.B."/>
            <person name="Gohl D.M."/>
        </authorList>
    </citation>
    <scope>NUCLEOTIDE SEQUENCE</scope>
    <source>
        <strain evidence="1">Duluth1</strain>
        <tissue evidence="1">Whole animal</tissue>
    </source>
</reference>
<organism evidence="1 2">
    <name type="scientific">Dreissena polymorpha</name>
    <name type="common">Zebra mussel</name>
    <name type="synonym">Mytilus polymorpha</name>
    <dbReference type="NCBI Taxonomy" id="45954"/>
    <lineage>
        <taxon>Eukaryota</taxon>
        <taxon>Metazoa</taxon>
        <taxon>Spiralia</taxon>
        <taxon>Lophotrochozoa</taxon>
        <taxon>Mollusca</taxon>
        <taxon>Bivalvia</taxon>
        <taxon>Autobranchia</taxon>
        <taxon>Heteroconchia</taxon>
        <taxon>Euheterodonta</taxon>
        <taxon>Imparidentia</taxon>
        <taxon>Neoheterodontei</taxon>
        <taxon>Myida</taxon>
        <taxon>Dreissenoidea</taxon>
        <taxon>Dreissenidae</taxon>
        <taxon>Dreissena</taxon>
    </lineage>
</organism>
<reference evidence="1" key="2">
    <citation type="submission" date="2020-11" db="EMBL/GenBank/DDBJ databases">
        <authorList>
            <person name="McCartney M.A."/>
            <person name="Auch B."/>
            <person name="Kono T."/>
            <person name="Mallez S."/>
            <person name="Becker A."/>
            <person name="Gohl D.M."/>
            <person name="Silverstein K.A.T."/>
            <person name="Koren S."/>
            <person name="Bechman K.B."/>
            <person name="Herman A."/>
            <person name="Abrahante J.E."/>
            <person name="Garbe J."/>
        </authorList>
    </citation>
    <scope>NUCLEOTIDE SEQUENCE</scope>
    <source>
        <strain evidence="1">Duluth1</strain>
        <tissue evidence="1">Whole animal</tissue>
    </source>
</reference>
<dbReference type="EMBL" id="JAIWYP010000007">
    <property type="protein sequence ID" value="KAH3799237.1"/>
    <property type="molecule type" value="Genomic_DNA"/>
</dbReference>
<dbReference type="Proteomes" id="UP000828390">
    <property type="component" value="Unassembled WGS sequence"/>
</dbReference>
<dbReference type="InterPro" id="IPR036852">
    <property type="entry name" value="Peptidase_S8/S53_dom_sf"/>
</dbReference>
<evidence type="ECO:0000313" key="2">
    <source>
        <dbReference type="Proteomes" id="UP000828390"/>
    </source>
</evidence>
<dbReference type="SUPFAM" id="SSF52743">
    <property type="entry name" value="Subtilisin-like"/>
    <property type="match status" value="1"/>
</dbReference>
<dbReference type="GO" id="GO:0006508">
    <property type="term" value="P:proteolysis"/>
    <property type="evidence" value="ECO:0007669"/>
    <property type="project" value="InterPro"/>
</dbReference>
<protein>
    <submittedName>
        <fullName evidence="1">Uncharacterized protein</fullName>
    </submittedName>
</protein>